<comment type="caution">
    <text evidence="1">The sequence shown here is derived from an EMBL/GenBank/DDBJ whole genome shotgun (WGS) entry which is preliminary data.</text>
</comment>
<evidence type="ECO:0000313" key="1">
    <source>
        <dbReference type="EMBL" id="OAM91513.1"/>
    </source>
</evidence>
<accession>A0A178INN0</accession>
<evidence type="ECO:0000313" key="2">
    <source>
        <dbReference type="Proteomes" id="UP000078486"/>
    </source>
</evidence>
<dbReference type="RefSeq" id="WP_068768749.1">
    <property type="nucleotide sequence ID" value="NZ_CP109796.1"/>
</dbReference>
<dbReference type="EMBL" id="LRRQ01000024">
    <property type="protein sequence ID" value="OAM91513.1"/>
    <property type="molecule type" value="Genomic_DNA"/>
</dbReference>
<reference evidence="1 2" key="1">
    <citation type="submission" date="2016-01" db="EMBL/GenBank/DDBJ databases">
        <title>High potential of lignocellulose degradation of a new Verrucomicrobia species.</title>
        <authorList>
            <person name="Wang Y."/>
            <person name="Shi Y."/>
            <person name="Qiu Z."/>
            <person name="Liu S."/>
            <person name="Yang H."/>
        </authorList>
    </citation>
    <scope>NUCLEOTIDE SEQUENCE [LARGE SCALE GENOMIC DNA]</scope>
    <source>
        <strain evidence="1 2">TSB47</strain>
    </source>
</reference>
<organism evidence="1 2">
    <name type="scientific">Termitidicoccus mucosus</name>
    <dbReference type="NCBI Taxonomy" id="1184151"/>
    <lineage>
        <taxon>Bacteria</taxon>
        <taxon>Pseudomonadati</taxon>
        <taxon>Verrucomicrobiota</taxon>
        <taxon>Opitutia</taxon>
        <taxon>Opitutales</taxon>
        <taxon>Opitutaceae</taxon>
        <taxon>Termitidicoccus</taxon>
    </lineage>
</organism>
<proteinExistence type="predicted"/>
<sequence length="83" mass="8346">MKKRDERLPGCNPIRKLAASGTASTLWLTVALTITITGTGGGGTGGGGNDGGGGVPTLPALILLAWPFDKGRPFVEPLLKGCA</sequence>
<keyword evidence="2" id="KW-1185">Reference proteome</keyword>
<gene>
    <name evidence="1" type="ORF">AW736_02765</name>
</gene>
<dbReference type="Proteomes" id="UP000078486">
    <property type="component" value="Unassembled WGS sequence"/>
</dbReference>
<name>A0A178INN0_9BACT</name>
<protein>
    <submittedName>
        <fullName evidence="1">Uncharacterized protein</fullName>
    </submittedName>
</protein>
<dbReference type="AlphaFoldDB" id="A0A178INN0"/>